<comment type="subunit">
    <text evidence="11">This enzyme consists of two polypeptide chains, which are synthesized in precursor form from a single polypeptide.</text>
</comment>
<reference evidence="15" key="2">
    <citation type="submission" date="2016-04" db="EMBL/GenBank/DDBJ databases">
        <title>First Complete Genome Sequence of a Subdivision 6 Acidobacterium.</title>
        <authorList>
            <person name="Huang S."/>
            <person name="Vieira S."/>
            <person name="Bunk B."/>
            <person name="Riedel T."/>
            <person name="Sproeer C."/>
            <person name="Overmann J."/>
        </authorList>
    </citation>
    <scope>NUCLEOTIDE SEQUENCE [LARGE SCALE GENOMIC DNA]</scope>
    <source>
        <strain evidence="15">DSM 100886 HEG_-6_39</strain>
    </source>
</reference>
<comment type="catalytic activity">
    <reaction evidence="2 11">
        <text>glutathione + H2O = L-cysteinylglycine + L-glutamate</text>
        <dbReference type="Rhea" id="RHEA:28807"/>
        <dbReference type="ChEBI" id="CHEBI:15377"/>
        <dbReference type="ChEBI" id="CHEBI:29985"/>
        <dbReference type="ChEBI" id="CHEBI:57925"/>
        <dbReference type="ChEBI" id="CHEBI:61694"/>
        <dbReference type="EC" id="3.4.19.13"/>
    </reaction>
</comment>
<feature type="binding site" evidence="10">
    <location>
        <position position="114"/>
    </location>
    <ligand>
        <name>L-glutamate</name>
        <dbReference type="ChEBI" id="CHEBI:29985"/>
    </ligand>
</feature>
<dbReference type="InterPro" id="IPR029055">
    <property type="entry name" value="Ntn_hydrolases_N"/>
</dbReference>
<gene>
    <name evidence="14" type="primary">ggt_2</name>
    <name evidence="14" type="ORF">LuPra_01071</name>
</gene>
<dbReference type="GO" id="GO:0036374">
    <property type="term" value="F:glutathione hydrolase activity"/>
    <property type="evidence" value="ECO:0007669"/>
    <property type="project" value="UniProtKB-UniRule"/>
</dbReference>
<evidence type="ECO:0000256" key="4">
    <source>
        <dbReference type="ARBA" id="ARBA00022679"/>
    </source>
</evidence>
<evidence type="ECO:0000256" key="6">
    <source>
        <dbReference type="ARBA" id="ARBA00023145"/>
    </source>
</evidence>
<comment type="catalytic activity">
    <reaction evidence="1 11">
        <text>an S-substituted glutathione + H2O = an S-substituted L-cysteinylglycine + L-glutamate</text>
        <dbReference type="Rhea" id="RHEA:59468"/>
        <dbReference type="ChEBI" id="CHEBI:15377"/>
        <dbReference type="ChEBI" id="CHEBI:29985"/>
        <dbReference type="ChEBI" id="CHEBI:90779"/>
        <dbReference type="ChEBI" id="CHEBI:143103"/>
        <dbReference type="EC" id="3.4.19.13"/>
    </reaction>
</comment>
<evidence type="ECO:0000256" key="2">
    <source>
        <dbReference type="ARBA" id="ARBA00001089"/>
    </source>
</evidence>
<accession>A0A143PIH3</accession>
<comment type="similarity">
    <text evidence="3 11">Belongs to the gamma-glutamyltransferase family.</text>
</comment>
<dbReference type="InterPro" id="IPR043137">
    <property type="entry name" value="GGT_ssub_C"/>
</dbReference>
<evidence type="ECO:0000256" key="11">
    <source>
        <dbReference type="RuleBase" id="RU368036"/>
    </source>
</evidence>
<dbReference type="STRING" id="1855912.LuPra_01071"/>
<dbReference type="NCBIfam" id="TIGR00066">
    <property type="entry name" value="g_glut_trans"/>
    <property type="match status" value="1"/>
</dbReference>
<proteinExistence type="inferred from homology"/>
<evidence type="ECO:0000256" key="12">
    <source>
        <dbReference type="SAM" id="MobiDB-lite"/>
    </source>
</evidence>
<feature type="signal peptide" evidence="13">
    <location>
        <begin position="1"/>
        <end position="20"/>
    </location>
</feature>
<evidence type="ECO:0000256" key="8">
    <source>
        <dbReference type="ARBA" id="ARBA00047417"/>
    </source>
</evidence>
<dbReference type="SUPFAM" id="SSF56235">
    <property type="entry name" value="N-terminal nucleophile aminohydrolases (Ntn hydrolases)"/>
    <property type="match status" value="1"/>
</dbReference>
<protein>
    <recommendedName>
        <fullName evidence="11">Glutathione hydrolase proenzyme</fullName>
        <ecNumber evidence="11">2.3.2.2</ecNumber>
        <ecNumber evidence="11">3.4.19.13</ecNumber>
    </recommendedName>
    <component>
        <recommendedName>
            <fullName evidence="11">Glutathione hydrolase large chain</fullName>
        </recommendedName>
    </component>
    <component>
        <recommendedName>
            <fullName evidence="11">Glutathione hydrolase small chain</fullName>
        </recommendedName>
    </component>
</protein>
<comment type="catalytic activity">
    <reaction evidence="8 11">
        <text>an N-terminal (5-L-glutamyl)-[peptide] + an alpha-amino acid = 5-L-glutamyl amino acid + an N-terminal L-alpha-aminoacyl-[peptide]</text>
        <dbReference type="Rhea" id="RHEA:23904"/>
        <dbReference type="Rhea" id="RHEA-COMP:9780"/>
        <dbReference type="Rhea" id="RHEA-COMP:9795"/>
        <dbReference type="ChEBI" id="CHEBI:77644"/>
        <dbReference type="ChEBI" id="CHEBI:78597"/>
        <dbReference type="ChEBI" id="CHEBI:78599"/>
        <dbReference type="ChEBI" id="CHEBI:78608"/>
        <dbReference type="EC" id="2.3.2.2"/>
    </reaction>
</comment>
<feature type="binding site" evidence="10">
    <location>
        <position position="498"/>
    </location>
    <ligand>
        <name>L-glutamate</name>
        <dbReference type="ChEBI" id="CHEBI:29985"/>
    </ligand>
</feature>
<evidence type="ECO:0000256" key="1">
    <source>
        <dbReference type="ARBA" id="ARBA00001049"/>
    </source>
</evidence>
<sequence length="597" mass="62577" precursor="true">MTRALGRLAICGLLAGLACAAPPRVRAPLEGPPEGASGWTDKPGWSGATWMAAAANPLATDAGAEILNAGGSAIDAAIAVQMVLTLVEPQSSGIGGGAFLLYWDGRSLVALDGRETAPAAATEALFLRDGVPMPTAEAIVGGRSVGAPGVLRMLAQAHRRYGLLPWARLFAPAIRLADDGFAISPRLARLVSANKALPSDPDARGHFFTADGRPKPVGTLLRNPALAEVLRRVASEGAEAFYTGDIAAAIAEKVRTHRTNPGLLTAADIAAYQPVEREPLCFDYHDARICGFPPPSSGTIAVAQILGALQSRDLKTMKPARVDAGHWRLSPDLVHVYAEAARLAFADRDAYVGDPAFVDVPVAGLIDAGYIRERAALVGDRSMGRALPGLPPGRARTASAAISLERPSTSHISIVDRFGNALSMTTTIEDEFGSRQMVRGFMLNNQLTDFSLAALTPDGTPVANRVQPGKRPRSSMTPLLVFDRGTGRLRMTLGSPGGSDIINYVGKVLIGTLDWGLDVQAAITLPNVGSRNGPTELEAGRVDTALGAALEARGHAVRYVAKTSGVQAIERTPTGWFAGADPRREGTARGDAVTSRQ</sequence>
<feature type="chain" id="PRO_5007511392" description="Glutathione hydrolase proenzyme" evidence="13">
    <location>
        <begin position="21"/>
        <end position="597"/>
    </location>
</feature>
<dbReference type="PANTHER" id="PTHR43199:SF1">
    <property type="entry name" value="GLUTATHIONE HYDROLASE PROENZYME"/>
    <property type="match status" value="1"/>
</dbReference>
<evidence type="ECO:0000313" key="15">
    <source>
        <dbReference type="Proteomes" id="UP000076079"/>
    </source>
</evidence>
<dbReference type="GO" id="GO:0006751">
    <property type="term" value="P:glutathione catabolic process"/>
    <property type="evidence" value="ECO:0007669"/>
    <property type="project" value="UniProtKB-UniRule"/>
</dbReference>
<dbReference type="InterPro" id="IPR000101">
    <property type="entry name" value="GGT_peptidase"/>
</dbReference>
<evidence type="ECO:0000256" key="10">
    <source>
        <dbReference type="PIRSR" id="PIRSR600101-2"/>
    </source>
</evidence>
<dbReference type="PROSITE" id="PS51257">
    <property type="entry name" value="PROKAR_LIPOPROTEIN"/>
    <property type="match status" value="1"/>
</dbReference>
<comment type="pathway">
    <text evidence="11">Sulfur metabolism; glutathione metabolism.</text>
</comment>
<keyword evidence="15" id="KW-1185">Reference proteome</keyword>
<dbReference type="OrthoDB" id="9781342at2"/>
<dbReference type="Gene3D" id="3.60.20.40">
    <property type="match status" value="1"/>
</dbReference>
<dbReference type="GO" id="GO:0103068">
    <property type="term" value="F:leukotriene C4 gamma-glutamyl transferase activity"/>
    <property type="evidence" value="ECO:0007669"/>
    <property type="project" value="UniProtKB-EC"/>
</dbReference>
<dbReference type="UniPathway" id="UPA00204"/>
<dbReference type="AlphaFoldDB" id="A0A143PIH3"/>
<keyword evidence="13" id="KW-0732">Signal</keyword>
<reference evidence="14 15" key="1">
    <citation type="journal article" date="2016" name="Genome Announc.">
        <title>First Complete Genome Sequence of a Subdivision 6 Acidobacterium Strain.</title>
        <authorList>
            <person name="Huang S."/>
            <person name="Vieira S."/>
            <person name="Bunk B."/>
            <person name="Riedel T."/>
            <person name="Sproer C."/>
            <person name="Overmann J."/>
        </authorList>
    </citation>
    <scope>NUCLEOTIDE SEQUENCE [LARGE SCALE GENOMIC DNA]</scope>
    <source>
        <strain evidence="15">DSM 100886 HEG_-6_39</strain>
    </source>
</reference>
<evidence type="ECO:0000256" key="3">
    <source>
        <dbReference type="ARBA" id="ARBA00009381"/>
    </source>
</evidence>
<keyword evidence="5 11" id="KW-0378">Hydrolase</keyword>
<dbReference type="PATRIC" id="fig|1813736.3.peg.1118"/>
<dbReference type="EC" id="3.4.19.13" evidence="11"/>
<feature type="binding site" evidence="10">
    <location>
        <position position="449"/>
    </location>
    <ligand>
        <name>L-glutamate</name>
        <dbReference type="ChEBI" id="CHEBI:29985"/>
    </ligand>
</feature>
<dbReference type="GO" id="GO:0006750">
    <property type="term" value="P:glutathione biosynthetic process"/>
    <property type="evidence" value="ECO:0007669"/>
    <property type="project" value="UniProtKB-KW"/>
</dbReference>
<evidence type="ECO:0000313" key="14">
    <source>
        <dbReference type="EMBL" id="AMY07888.1"/>
    </source>
</evidence>
<dbReference type="Proteomes" id="UP000076079">
    <property type="component" value="Chromosome"/>
</dbReference>
<dbReference type="RefSeq" id="WP_110169783.1">
    <property type="nucleotide sequence ID" value="NZ_CP015136.1"/>
</dbReference>
<organism evidence="14 15">
    <name type="scientific">Luteitalea pratensis</name>
    <dbReference type="NCBI Taxonomy" id="1855912"/>
    <lineage>
        <taxon>Bacteria</taxon>
        <taxon>Pseudomonadati</taxon>
        <taxon>Acidobacteriota</taxon>
        <taxon>Vicinamibacteria</taxon>
        <taxon>Vicinamibacterales</taxon>
        <taxon>Vicinamibacteraceae</taxon>
        <taxon>Luteitalea</taxon>
    </lineage>
</organism>
<dbReference type="InterPro" id="IPR043138">
    <property type="entry name" value="GGT_lsub"/>
</dbReference>
<keyword evidence="11" id="KW-0317">Glutathione biosynthesis</keyword>
<comment type="PTM">
    <text evidence="11">Cleaved by autocatalysis into a large and a small subunit.</text>
</comment>
<keyword evidence="7 11" id="KW-0012">Acyltransferase</keyword>
<dbReference type="InterPro" id="IPR051792">
    <property type="entry name" value="GGT_bact"/>
</dbReference>
<dbReference type="EMBL" id="CP015136">
    <property type="protein sequence ID" value="AMY07888.1"/>
    <property type="molecule type" value="Genomic_DNA"/>
</dbReference>
<feature type="binding site" evidence="10">
    <location>
        <begin position="474"/>
        <end position="475"/>
    </location>
    <ligand>
        <name>L-glutamate</name>
        <dbReference type="ChEBI" id="CHEBI:29985"/>
    </ligand>
</feature>
<evidence type="ECO:0000256" key="5">
    <source>
        <dbReference type="ARBA" id="ARBA00022801"/>
    </source>
</evidence>
<evidence type="ECO:0000256" key="9">
    <source>
        <dbReference type="PIRSR" id="PIRSR600101-1"/>
    </source>
</evidence>
<dbReference type="Pfam" id="PF01019">
    <property type="entry name" value="G_glu_transpept"/>
    <property type="match status" value="1"/>
</dbReference>
<dbReference type="Gene3D" id="1.10.246.130">
    <property type="match status" value="1"/>
</dbReference>
<dbReference type="PRINTS" id="PR01210">
    <property type="entry name" value="GGTRANSPTASE"/>
</dbReference>
<feature type="region of interest" description="Disordered" evidence="12">
    <location>
        <begin position="576"/>
        <end position="597"/>
    </location>
</feature>
<dbReference type="KEGG" id="abac:LuPra_01071"/>
<dbReference type="EC" id="2.3.2.2" evidence="11"/>
<name>A0A143PIH3_LUTPR</name>
<evidence type="ECO:0000256" key="7">
    <source>
        <dbReference type="ARBA" id="ARBA00023315"/>
    </source>
</evidence>
<evidence type="ECO:0000256" key="13">
    <source>
        <dbReference type="SAM" id="SignalP"/>
    </source>
</evidence>
<keyword evidence="4 11" id="KW-0808">Transferase</keyword>
<keyword evidence="6 11" id="KW-0865">Zymogen</keyword>
<feature type="active site" description="Nucleophile" evidence="9">
    <location>
        <position position="409"/>
    </location>
</feature>
<dbReference type="PANTHER" id="PTHR43199">
    <property type="entry name" value="GLUTATHIONE HYDROLASE"/>
    <property type="match status" value="1"/>
</dbReference>